<dbReference type="EMBL" id="JAODUO010000402">
    <property type="protein sequence ID" value="KAK2181313.1"/>
    <property type="molecule type" value="Genomic_DNA"/>
</dbReference>
<accession>A0AAD9NUN4</accession>
<sequence>MLSFARSFVSDAGVYAASSLAHAFEVNTLNIPPAKPLPGRQKEVPYVVVGDAAFGMKEHFIRLFRRGT</sequence>
<organism evidence="1 2">
    <name type="scientific">Ridgeia piscesae</name>
    <name type="common">Tubeworm</name>
    <dbReference type="NCBI Taxonomy" id="27915"/>
    <lineage>
        <taxon>Eukaryota</taxon>
        <taxon>Metazoa</taxon>
        <taxon>Spiralia</taxon>
        <taxon>Lophotrochozoa</taxon>
        <taxon>Annelida</taxon>
        <taxon>Polychaeta</taxon>
        <taxon>Sedentaria</taxon>
        <taxon>Canalipalpata</taxon>
        <taxon>Sabellida</taxon>
        <taxon>Siboglinidae</taxon>
        <taxon>Ridgeia</taxon>
    </lineage>
</organism>
<comment type="caution">
    <text evidence="1">The sequence shown here is derived from an EMBL/GenBank/DDBJ whole genome shotgun (WGS) entry which is preliminary data.</text>
</comment>
<evidence type="ECO:0000313" key="2">
    <source>
        <dbReference type="Proteomes" id="UP001209878"/>
    </source>
</evidence>
<evidence type="ECO:0008006" key="3">
    <source>
        <dbReference type="Google" id="ProtNLM"/>
    </source>
</evidence>
<name>A0AAD9NUN4_RIDPI</name>
<protein>
    <recommendedName>
        <fullName evidence="3">DDE Tnp4 domain-containing protein</fullName>
    </recommendedName>
</protein>
<reference evidence="1" key="1">
    <citation type="journal article" date="2023" name="Mol. Biol. Evol.">
        <title>Third-Generation Sequencing Reveals the Adaptive Role of the Epigenome in Three Deep-Sea Polychaetes.</title>
        <authorList>
            <person name="Perez M."/>
            <person name="Aroh O."/>
            <person name="Sun Y."/>
            <person name="Lan Y."/>
            <person name="Juniper S.K."/>
            <person name="Young C.R."/>
            <person name="Angers B."/>
            <person name="Qian P.Y."/>
        </authorList>
    </citation>
    <scope>NUCLEOTIDE SEQUENCE</scope>
    <source>
        <strain evidence="1">R07B-5</strain>
    </source>
</reference>
<keyword evidence="2" id="KW-1185">Reference proteome</keyword>
<evidence type="ECO:0000313" key="1">
    <source>
        <dbReference type="EMBL" id="KAK2181313.1"/>
    </source>
</evidence>
<dbReference type="AlphaFoldDB" id="A0AAD9NUN4"/>
<gene>
    <name evidence="1" type="ORF">NP493_403g00029</name>
</gene>
<dbReference type="Proteomes" id="UP001209878">
    <property type="component" value="Unassembled WGS sequence"/>
</dbReference>
<proteinExistence type="predicted"/>